<dbReference type="GO" id="GO:0050830">
    <property type="term" value="P:defense response to Gram-positive bacterium"/>
    <property type="evidence" value="ECO:0007669"/>
    <property type="project" value="TreeGrafter"/>
</dbReference>
<sequence>MKSLVFLLLAVVLVKGKVFERCAWARTMKNYGMDDYRGISLANWVCLTKWESGYNTSAINHNTDKSTDYGIFQINSRWWCNDTRIKTANGCRIMCSQLLTDDVSVAISCAKQVVRDPQGIAAWVGWRLHYIQMPPRAQEPQEDHSWDQGSCSDEPMGPQTRELRLSRSSHGPRDPRPKGTTSPAEVRQSQGAQASPSSHWDMQITSRAADAAGKLEPLEETEIRRDWSIWL</sequence>
<dbReference type="Proteomes" id="UP001311232">
    <property type="component" value="Unassembled WGS sequence"/>
</dbReference>
<dbReference type="EMBL" id="JAHHUM010001451">
    <property type="protein sequence ID" value="KAK5612084.1"/>
    <property type="molecule type" value="Genomic_DNA"/>
</dbReference>
<keyword evidence="8" id="KW-0326">Glycosidase</keyword>
<protein>
    <recommendedName>
        <fullName evidence="3">lysozyme</fullName>
        <ecNumber evidence="3">3.2.1.17</ecNumber>
    </recommendedName>
</protein>
<evidence type="ECO:0000313" key="13">
    <source>
        <dbReference type="Proteomes" id="UP001311232"/>
    </source>
</evidence>
<keyword evidence="5" id="KW-0081">Bacteriolytic enzyme</keyword>
<dbReference type="Gene3D" id="1.10.530.10">
    <property type="match status" value="1"/>
</dbReference>
<dbReference type="InterPro" id="IPR023346">
    <property type="entry name" value="Lysozyme-like_dom_sf"/>
</dbReference>
<keyword evidence="13" id="KW-1185">Reference proteome</keyword>
<dbReference type="GO" id="GO:0003796">
    <property type="term" value="F:lysozyme activity"/>
    <property type="evidence" value="ECO:0007669"/>
    <property type="project" value="UniProtKB-EC"/>
</dbReference>
<evidence type="ECO:0000256" key="6">
    <source>
        <dbReference type="ARBA" id="ARBA00022801"/>
    </source>
</evidence>
<comment type="similarity">
    <text evidence="2 9">Belongs to the glycosyl hydrolase 22 family.</text>
</comment>
<evidence type="ECO:0000256" key="8">
    <source>
        <dbReference type="ARBA" id="ARBA00023295"/>
    </source>
</evidence>
<dbReference type="PRINTS" id="PR00137">
    <property type="entry name" value="LYSOZYME"/>
</dbReference>
<dbReference type="SMART" id="SM00263">
    <property type="entry name" value="LYZ1"/>
    <property type="match status" value="1"/>
</dbReference>
<evidence type="ECO:0000256" key="1">
    <source>
        <dbReference type="ARBA" id="ARBA00000632"/>
    </source>
</evidence>
<dbReference type="EC" id="3.2.1.17" evidence="3"/>
<evidence type="ECO:0000256" key="2">
    <source>
        <dbReference type="ARBA" id="ARBA00010859"/>
    </source>
</evidence>
<dbReference type="GO" id="GO:0031640">
    <property type="term" value="P:killing of cells of another organism"/>
    <property type="evidence" value="ECO:0007669"/>
    <property type="project" value="UniProtKB-KW"/>
</dbReference>
<feature type="signal peptide" evidence="11">
    <location>
        <begin position="1"/>
        <end position="16"/>
    </location>
</feature>
<dbReference type="InterPro" id="IPR000974">
    <property type="entry name" value="Glyco_hydro_22_lys"/>
</dbReference>
<feature type="region of interest" description="Disordered" evidence="10">
    <location>
        <begin position="136"/>
        <end position="219"/>
    </location>
</feature>
<dbReference type="FunFam" id="1.10.530.10:FF:000001">
    <property type="entry name" value="Lysozyme C"/>
    <property type="match status" value="1"/>
</dbReference>
<dbReference type="PROSITE" id="PS51348">
    <property type="entry name" value="GLYCOSYL_HYDROL_F22_2"/>
    <property type="match status" value="1"/>
</dbReference>
<accession>A0AAV9RTD0</accession>
<keyword evidence="11" id="KW-0732">Signal</keyword>
<name>A0AAV9RTD0_9TELE</name>
<comment type="catalytic activity">
    <reaction evidence="1">
        <text>Hydrolysis of (1-&gt;4)-beta-linkages between N-acetylmuramic acid and N-acetyl-D-glucosamine residues in a peptidoglycan and between N-acetyl-D-glucosamine residues in chitodextrins.</text>
        <dbReference type="EC" id="3.2.1.17"/>
    </reaction>
</comment>
<proteinExistence type="inferred from homology"/>
<dbReference type="AlphaFoldDB" id="A0AAV9RTD0"/>
<evidence type="ECO:0000256" key="4">
    <source>
        <dbReference type="ARBA" id="ARBA00022529"/>
    </source>
</evidence>
<dbReference type="InterPro" id="IPR001916">
    <property type="entry name" value="Glyco_hydro_22"/>
</dbReference>
<evidence type="ECO:0000256" key="9">
    <source>
        <dbReference type="RuleBase" id="RU004440"/>
    </source>
</evidence>
<evidence type="ECO:0000256" key="10">
    <source>
        <dbReference type="SAM" id="MobiDB-lite"/>
    </source>
</evidence>
<comment type="caution">
    <text evidence="12">The sequence shown here is derived from an EMBL/GenBank/DDBJ whole genome shotgun (WGS) entry which is preliminary data.</text>
</comment>
<evidence type="ECO:0000256" key="3">
    <source>
        <dbReference type="ARBA" id="ARBA00012732"/>
    </source>
</evidence>
<dbReference type="Pfam" id="PF00062">
    <property type="entry name" value="Lys"/>
    <property type="match status" value="1"/>
</dbReference>
<reference evidence="12 13" key="1">
    <citation type="submission" date="2021-06" db="EMBL/GenBank/DDBJ databases">
        <authorList>
            <person name="Palmer J.M."/>
        </authorList>
    </citation>
    <scope>NUCLEOTIDE SEQUENCE [LARGE SCALE GENOMIC DNA]</scope>
    <source>
        <strain evidence="12 13">MEX-2019</strain>
        <tissue evidence="12">Muscle</tissue>
    </source>
</reference>
<dbReference type="PRINTS" id="PR00135">
    <property type="entry name" value="LYZLACT"/>
</dbReference>
<dbReference type="PANTHER" id="PTHR11407">
    <property type="entry name" value="LYSOZYME C"/>
    <property type="match status" value="1"/>
</dbReference>
<dbReference type="GO" id="GO:0050829">
    <property type="term" value="P:defense response to Gram-negative bacterium"/>
    <property type="evidence" value="ECO:0007669"/>
    <property type="project" value="TreeGrafter"/>
</dbReference>
<dbReference type="CDD" id="cd16897">
    <property type="entry name" value="LYZ_C"/>
    <property type="match status" value="1"/>
</dbReference>
<gene>
    <name evidence="12" type="ORF">CRENBAI_000752</name>
</gene>
<feature type="compositionally biased region" description="Polar residues" evidence="10">
    <location>
        <begin position="179"/>
        <end position="206"/>
    </location>
</feature>
<dbReference type="PANTHER" id="PTHR11407:SF28">
    <property type="entry name" value="LYSOZYME C"/>
    <property type="match status" value="1"/>
</dbReference>
<keyword evidence="6" id="KW-0378">Hydrolase</keyword>
<organism evidence="12 13">
    <name type="scientific">Crenichthys baileyi</name>
    <name type="common">White River springfish</name>
    <dbReference type="NCBI Taxonomy" id="28760"/>
    <lineage>
        <taxon>Eukaryota</taxon>
        <taxon>Metazoa</taxon>
        <taxon>Chordata</taxon>
        <taxon>Craniata</taxon>
        <taxon>Vertebrata</taxon>
        <taxon>Euteleostomi</taxon>
        <taxon>Actinopterygii</taxon>
        <taxon>Neopterygii</taxon>
        <taxon>Teleostei</taxon>
        <taxon>Neoteleostei</taxon>
        <taxon>Acanthomorphata</taxon>
        <taxon>Ovalentaria</taxon>
        <taxon>Atherinomorphae</taxon>
        <taxon>Cyprinodontiformes</taxon>
        <taxon>Goodeidae</taxon>
        <taxon>Crenichthys</taxon>
    </lineage>
</organism>
<evidence type="ECO:0000256" key="11">
    <source>
        <dbReference type="SAM" id="SignalP"/>
    </source>
</evidence>
<evidence type="ECO:0000313" key="12">
    <source>
        <dbReference type="EMBL" id="KAK5612084.1"/>
    </source>
</evidence>
<evidence type="ECO:0000256" key="7">
    <source>
        <dbReference type="ARBA" id="ARBA00023157"/>
    </source>
</evidence>
<feature type="compositionally biased region" description="Basic and acidic residues" evidence="10">
    <location>
        <begin position="161"/>
        <end position="177"/>
    </location>
</feature>
<evidence type="ECO:0000256" key="5">
    <source>
        <dbReference type="ARBA" id="ARBA00022638"/>
    </source>
</evidence>
<feature type="chain" id="PRO_5043832941" description="lysozyme" evidence="11">
    <location>
        <begin position="17"/>
        <end position="231"/>
    </location>
</feature>
<keyword evidence="4" id="KW-0929">Antimicrobial</keyword>
<dbReference type="SUPFAM" id="SSF53955">
    <property type="entry name" value="Lysozyme-like"/>
    <property type="match status" value="1"/>
</dbReference>
<keyword evidence="7" id="KW-1015">Disulfide bond</keyword>